<organism evidence="1 2">
    <name type="scientific">Moniliophthora roreri</name>
    <name type="common">Frosty pod rot fungus</name>
    <name type="synonym">Monilia roreri</name>
    <dbReference type="NCBI Taxonomy" id="221103"/>
    <lineage>
        <taxon>Eukaryota</taxon>
        <taxon>Fungi</taxon>
        <taxon>Dikarya</taxon>
        <taxon>Basidiomycota</taxon>
        <taxon>Agaricomycotina</taxon>
        <taxon>Agaricomycetes</taxon>
        <taxon>Agaricomycetidae</taxon>
        <taxon>Agaricales</taxon>
        <taxon>Marasmiineae</taxon>
        <taxon>Marasmiaceae</taxon>
        <taxon>Moniliophthora</taxon>
    </lineage>
</organism>
<name>A0A0W0G762_MONRR</name>
<evidence type="ECO:0000313" key="1">
    <source>
        <dbReference type="EMBL" id="KTB44425.1"/>
    </source>
</evidence>
<protein>
    <recommendedName>
        <fullName evidence="3">XPG-I domain-containing protein</fullName>
    </recommendedName>
</protein>
<reference evidence="1 2" key="1">
    <citation type="submission" date="2015-12" db="EMBL/GenBank/DDBJ databases">
        <title>Draft genome sequence of Moniliophthora roreri, the causal agent of frosty pod rot of cacao.</title>
        <authorList>
            <person name="Aime M.C."/>
            <person name="Diaz-Valderrama J.R."/>
            <person name="Kijpornyongpan T."/>
            <person name="Phillips-Mora W."/>
        </authorList>
    </citation>
    <scope>NUCLEOTIDE SEQUENCE [LARGE SCALE GENOMIC DNA]</scope>
    <source>
        <strain evidence="1 2">MCA 2952</strain>
    </source>
</reference>
<sequence>MSDDIDTLIFGAQCLIRIKQPLQTKKSIVCDDIYTSQAIENDDQIGLTHAGLIFVVLVSGGDYHNSLQGFGIKTAIALAHFTSWSPGKVPPDTSHWYPHLPHLWLVTQFAVEHLFPSRGQYLRVFHKHLFEGLAYRLIAFGAPMYDIKTNHIVGLLADAFVTRIYPQARIYTPKVMANSMNPQPPAMRSLHLRVSSEKFICLSSANPETLNKDERSVLNDIDLWIPEVILQENIPPLLSDGVQASLGLRKSQHADNNTSVPSLQETVGIGESSHNDDELVYIGIRLPNGQFVKIVDTIEIE</sequence>
<gene>
    <name evidence="1" type="ORF">WG66_2998</name>
</gene>
<comment type="caution">
    <text evidence="1">The sequence shown here is derived from an EMBL/GenBank/DDBJ whole genome shotgun (WGS) entry which is preliminary data.</text>
</comment>
<proteinExistence type="predicted"/>
<evidence type="ECO:0000313" key="2">
    <source>
        <dbReference type="Proteomes" id="UP000054988"/>
    </source>
</evidence>
<dbReference type="SUPFAM" id="SSF47807">
    <property type="entry name" value="5' to 3' exonuclease, C-terminal subdomain"/>
    <property type="match status" value="1"/>
</dbReference>
<dbReference type="EMBL" id="LATX01000928">
    <property type="protein sequence ID" value="KTB44425.1"/>
    <property type="molecule type" value="Genomic_DNA"/>
</dbReference>
<dbReference type="Proteomes" id="UP000054988">
    <property type="component" value="Unassembled WGS sequence"/>
</dbReference>
<dbReference type="AlphaFoldDB" id="A0A0W0G762"/>
<accession>A0A0W0G762</accession>
<evidence type="ECO:0008006" key="3">
    <source>
        <dbReference type="Google" id="ProtNLM"/>
    </source>
</evidence>
<dbReference type="InterPro" id="IPR036279">
    <property type="entry name" value="5-3_exonuclease_C_sf"/>
</dbReference>